<dbReference type="Proteomes" id="UP000224634">
    <property type="component" value="Unassembled WGS sequence"/>
</dbReference>
<reference evidence="1 2" key="1">
    <citation type="submission" date="2017-10" db="EMBL/GenBank/DDBJ databases">
        <title>Comparative genomics in systemic dimorphic fungi from Ajellomycetaceae.</title>
        <authorList>
            <person name="Munoz J.F."/>
            <person name="Mcewen J.G."/>
            <person name="Clay O.K."/>
            <person name="Cuomo C.A."/>
        </authorList>
    </citation>
    <scope>NUCLEOTIDE SEQUENCE [LARGE SCALE GENOMIC DNA]</scope>
    <source>
        <strain evidence="1 2">UAMH7299</strain>
    </source>
</reference>
<organism evidence="1 2">
    <name type="scientific">Polytolypa hystricis (strain UAMH7299)</name>
    <dbReference type="NCBI Taxonomy" id="1447883"/>
    <lineage>
        <taxon>Eukaryota</taxon>
        <taxon>Fungi</taxon>
        <taxon>Dikarya</taxon>
        <taxon>Ascomycota</taxon>
        <taxon>Pezizomycotina</taxon>
        <taxon>Eurotiomycetes</taxon>
        <taxon>Eurotiomycetidae</taxon>
        <taxon>Onygenales</taxon>
        <taxon>Onygenales incertae sedis</taxon>
        <taxon>Polytolypa</taxon>
    </lineage>
</organism>
<accession>A0A2B7WIB5</accession>
<gene>
    <name evidence="1" type="ORF">AJ80_09847</name>
</gene>
<dbReference type="EMBL" id="PDNA01000368">
    <property type="protein sequence ID" value="PGG96299.1"/>
    <property type="molecule type" value="Genomic_DNA"/>
</dbReference>
<dbReference type="AlphaFoldDB" id="A0A2B7WIB5"/>
<comment type="caution">
    <text evidence="1">The sequence shown here is derived from an EMBL/GenBank/DDBJ whole genome shotgun (WGS) entry which is preliminary data.</text>
</comment>
<evidence type="ECO:0000313" key="1">
    <source>
        <dbReference type="EMBL" id="PGG96299.1"/>
    </source>
</evidence>
<sequence length="163" mass="17794">MAEFGPKPLIGPSPVARGLWLDGMLVGGVIIKYLSSIQIHNASPNMLNRSSQSHLPAAMDFNLGNKGFDVPPVRHCSSPFNARQCGKSSGNDSTAVLSVYMDSYPFSTHHEELCKPTYRNLISTPARVLIFSSLDKDYKEEANSMDRHSSEFDGSGLSTPCFP</sequence>
<keyword evidence="2" id="KW-1185">Reference proteome</keyword>
<protein>
    <submittedName>
        <fullName evidence="1">Uncharacterized protein</fullName>
    </submittedName>
</protein>
<name>A0A2B7WIB5_POLH7</name>
<evidence type="ECO:0000313" key="2">
    <source>
        <dbReference type="Proteomes" id="UP000224634"/>
    </source>
</evidence>
<proteinExistence type="predicted"/>